<dbReference type="Pfam" id="PF22784">
    <property type="entry name" value="PTP-SAK"/>
    <property type="match status" value="1"/>
</dbReference>
<evidence type="ECO:0000256" key="1">
    <source>
        <dbReference type="ARBA" id="ARBA00022801"/>
    </source>
</evidence>
<dbReference type="InterPro" id="IPR029021">
    <property type="entry name" value="Prot-tyrosine_phosphatase-like"/>
</dbReference>
<dbReference type="InterPro" id="IPR000387">
    <property type="entry name" value="Tyr_Pase_dom"/>
</dbReference>
<dbReference type="FunFam" id="3.90.190.10:FF:000157">
    <property type="entry name" value="Protein-tyrosine phosphatase"/>
    <property type="match status" value="1"/>
</dbReference>
<sequence length="188" mass="19900">MPTRQPAHRTEPATAPDPKEDGAPGLALRPVDLDGQAKGRLFLAAMPGRSGGTATDLDRIAARKVGAILCLADPAEVTALSPEYANAWTSGQGLSADRLNHPIPDFGIPQDMERYRDMTRQIAERLRQGDRVLVHCAAGIGRTGMTAIAVLCALGLDPDRARQQVAEAGSGPETPAQKAFLQELVGKC</sequence>
<feature type="region of interest" description="Disordered" evidence="2">
    <location>
        <begin position="1"/>
        <end position="27"/>
    </location>
</feature>
<protein>
    <submittedName>
        <fullName evidence="4">Tyrosine-protein phosphatase</fullName>
    </submittedName>
</protein>
<dbReference type="RefSeq" id="WP_179906132.1">
    <property type="nucleotide sequence ID" value="NZ_JACBXS010000019.1"/>
</dbReference>
<evidence type="ECO:0000256" key="2">
    <source>
        <dbReference type="SAM" id="MobiDB-lite"/>
    </source>
</evidence>
<dbReference type="InterPro" id="IPR057023">
    <property type="entry name" value="PTP-SAK"/>
</dbReference>
<comment type="caution">
    <text evidence="4">The sequence shown here is derived from an EMBL/GenBank/DDBJ whole genome shotgun (WGS) entry which is preliminary data.</text>
</comment>
<evidence type="ECO:0000313" key="4">
    <source>
        <dbReference type="EMBL" id="NYS25433.1"/>
    </source>
</evidence>
<name>A0A7Z0L0S0_9RHOB</name>
<evidence type="ECO:0000313" key="5">
    <source>
        <dbReference type="Proteomes" id="UP000529417"/>
    </source>
</evidence>
<dbReference type="AlphaFoldDB" id="A0A7Z0L0S0"/>
<dbReference type="Gene3D" id="3.90.190.10">
    <property type="entry name" value="Protein tyrosine phosphatase superfamily"/>
    <property type="match status" value="1"/>
</dbReference>
<keyword evidence="5" id="KW-1185">Reference proteome</keyword>
<dbReference type="InterPro" id="IPR016130">
    <property type="entry name" value="Tyr_Pase_AS"/>
</dbReference>
<dbReference type="PROSITE" id="PS50056">
    <property type="entry name" value="TYR_PHOSPHATASE_2"/>
    <property type="match status" value="1"/>
</dbReference>
<reference evidence="4 5" key="1">
    <citation type="journal article" date="2000" name="Arch. Microbiol.">
        <title>Rhodobaca bogoriensis gen. nov. and sp. nov., an alkaliphilic purple nonsulfur bacterium from African Rift Valley soda lakes.</title>
        <authorList>
            <person name="Milford A.D."/>
            <person name="Achenbach L.A."/>
            <person name="Jung D.O."/>
            <person name="Madigan M.T."/>
        </authorList>
    </citation>
    <scope>NUCLEOTIDE SEQUENCE [LARGE SCALE GENOMIC DNA]</scope>
    <source>
        <strain evidence="4 5">2376</strain>
    </source>
</reference>
<accession>A0A7Z0L0S0</accession>
<organism evidence="4 5">
    <name type="scientific">Rhabdonatronobacter sediminivivens</name>
    <dbReference type="NCBI Taxonomy" id="2743469"/>
    <lineage>
        <taxon>Bacteria</taxon>
        <taxon>Pseudomonadati</taxon>
        <taxon>Pseudomonadota</taxon>
        <taxon>Alphaproteobacteria</taxon>
        <taxon>Rhodobacterales</taxon>
        <taxon>Paracoccaceae</taxon>
        <taxon>Rhabdonatronobacter</taxon>
    </lineage>
</organism>
<dbReference type="GO" id="GO:0016791">
    <property type="term" value="F:phosphatase activity"/>
    <property type="evidence" value="ECO:0007669"/>
    <property type="project" value="UniProtKB-ARBA"/>
</dbReference>
<proteinExistence type="predicted"/>
<dbReference type="EMBL" id="JACBXS010000019">
    <property type="protein sequence ID" value="NYS25433.1"/>
    <property type="molecule type" value="Genomic_DNA"/>
</dbReference>
<dbReference type="SUPFAM" id="SSF52799">
    <property type="entry name" value="(Phosphotyrosine protein) phosphatases II"/>
    <property type="match status" value="1"/>
</dbReference>
<feature type="domain" description="Tyrosine specific protein phosphatases" evidence="3">
    <location>
        <begin position="113"/>
        <end position="165"/>
    </location>
</feature>
<dbReference type="Proteomes" id="UP000529417">
    <property type="component" value="Unassembled WGS sequence"/>
</dbReference>
<keyword evidence="1" id="KW-0378">Hydrolase</keyword>
<dbReference type="PROSITE" id="PS00383">
    <property type="entry name" value="TYR_PHOSPHATASE_1"/>
    <property type="match status" value="1"/>
</dbReference>
<gene>
    <name evidence="4" type="ORF">HUK65_10550</name>
</gene>
<evidence type="ECO:0000259" key="3">
    <source>
        <dbReference type="PROSITE" id="PS50056"/>
    </source>
</evidence>